<evidence type="ECO:0000256" key="6">
    <source>
        <dbReference type="ARBA" id="ARBA00023242"/>
    </source>
</evidence>
<keyword evidence="3" id="KW-0805">Transcription regulation</keyword>
<dbReference type="InterPro" id="IPR007219">
    <property type="entry name" value="XnlR_reg_dom"/>
</dbReference>
<reference evidence="8 9" key="1">
    <citation type="submission" date="2019-06" db="EMBL/GenBank/DDBJ databases">
        <title>Wine fermentation using esterase from Monascus purpureus.</title>
        <authorList>
            <person name="Geng C."/>
            <person name="Zhang Y."/>
        </authorList>
    </citation>
    <scope>NUCLEOTIDE SEQUENCE [LARGE SCALE GENOMIC DNA]</scope>
    <source>
        <strain evidence="8">HQ1</strain>
    </source>
</reference>
<dbReference type="STRING" id="5098.A0A507QNW5"/>
<feature type="domain" description="Zn(2)-C6 fungal-type" evidence="7">
    <location>
        <begin position="11"/>
        <end position="40"/>
    </location>
</feature>
<dbReference type="PROSITE" id="PS50048">
    <property type="entry name" value="ZN2_CY6_FUNGAL_2"/>
    <property type="match status" value="1"/>
</dbReference>
<dbReference type="CDD" id="cd00067">
    <property type="entry name" value="GAL4"/>
    <property type="match status" value="1"/>
</dbReference>
<dbReference type="InterPro" id="IPR050613">
    <property type="entry name" value="Sec_Metabolite_Reg"/>
</dbReference>
<dbReference type="CDD" id="cd12148">
    <property type="entry name" value="fungal_TF_MHR"/>
    <property type="match status" value="1"/>
</dbReference>
<dbReference type="GO" id="GO:0003677">
    <property type="term" value="F:DNA binding"/>
    <property type="evidence" value="ECO:0007669"/>
    <property type="project" value="UniProtKB-KW"/>
</dbReference>
<dbReference type="GO" id="GO:0000981">
    <property type="term" value="F:DNA-binding transcription factor activity, RNA polymerase II-specific"/>
    <property type="evidence" value="ECO:0007669"/>
    <property type="project" value="InterPro"/>
</dbReference>
<keyword evidence="9" id="KW-1185">Reference proteome</keyword>
<proteinExistence type="predicted"/>
<evidence type="ECO:0000313" key="9">
    <source>
        <dbReference type="Proteomes" id="UP000319663"/>
    </source>
</evidence>
<dbReference type="Pfam" id="PF04082">
    <property type="entry name" value="Fungal_trans"/>
    <property type="match status" value="1"/>
</dbReference>
<evidence type="ECO:0000256" key="4">
    <source>
        <dbReference type="ARBA" id="ARBA00023125"/>
    </source>
</evidence>
<dbReference type="EMBL" id="VIFY01000119">
    <property type="protein sequence ID" value="TQB70166.1"/>
    <property type="molecule type" value="Genomic_DNA"/>
</dbReference>
<organism evidence="8 9">
    <name type="scientific">Monascus purpureus</name>
    <name type="common">Red mold</name>
    <name type="synonym">Monascus anka</name>
    <dbReference type="NCBI Taxonomy" id="5098"/>
    <lineage>
        <taxon>Eukaryota</taxon>
        <taxon>Fungi</taxon>
        <taxon>Dikarya</taxon>
        <taxon>Ascomycota</taxon>
        <taxon>Pezizomycotina</taxon>
        <taxon>Eurotiomycetes</taxon>
        <taxon>Eurotiomycetidae</taxon>
        <taxon>Eurotiales</taxon>
        <taxon>Aspergillaceae</taxon>
        <taxon>Monascus</taxon>
    </lineage>
</organism>
<accession>A0A507QNW5</accession>
<dbReference type="SMART" id="SM00066">
    <property type="entry name" value="GAL4"/>
    <property type="match status" value="1"/>
</dbReference>
<dbReference type="GO" id="GO:0006351">
    <property type="term" value="P:DNA-templated transcription"/>
    <property type="evidence" value="ECO:0007669"/>
    <property type="project" value="InterPro"/>
</dbReference>
<dbReference type="GO" id="GO:0005634">
    <property type="term" value="C:nucleus"/>
    <property type="evidence" value="ECO:0007669"/>
    <property type="project" value="UniProtKB-SubCell"/>
</dbReference>
<dbReference type="GO" id="GO:0008270">
    <property type="term" value="F:zinc ion binding"/>
    <property type="evidence" value="ECO:0007669"/>
    <property type="project" value="InterPro"/>
</dbReference>
<name>A0A507QNW5_MONPU</name>
<dbReference type="SUPFAM" id="SSF57701">
    <property type="entry name" value="Zn2/Cys6 DNA-binding domain"/>
    <property type="match status" value="1"/>
</dbReference>
<evidence type="ECO:0000256" key="2">
    <source>
        <dbReference type="ARBA" id="ARBA00022723"/>
    </source>
</evidence>
<keyword evidence="5" id="KW-0804">Transcription</keyword>
<evidence type="ECO:0000313" key="8">
    <source>
        <dbReference type="EMBL" id="TQB70166.1"/>
    </source>
</evidence>
<dbReference type="InterPro" id="IPR036864">
    <property type="entry name" value="Zn2-C6_fun-type_DNA-bd_sf"/>
</dbReference>
<dbReference type="InterPro" id="IPR001138">
    <property type="entry name" value="Zn2Cys6_DnaBD"/>
</dbReference>
<dbReference type="PANTHER" id="PTHR31001">
    <property type="entry name" value="UNCHARACTERIZED TRANSCRIPTIONAL REGULATORY PROTEIN"/>
    <property type="match status" value="1"/>
</dbReference>
<sequence length="672" mass="75423">MVHRWGRPPLSCRPCREKKRRCDRNQPCSNCNLRKIQCEYGLCERPRASPARTVSSSGKSTTLSTPPGAVLNAEEVLNRLNNLEQAVFNRPSQASPRFGIEKTIARVGQGFSPSDFTPFGLHILSPSPDDASLDLRYLASQLPPVGQARELFNHFALTLHQTFGVLHIPSARDLVEQAYESMLARGEPDVAQLLLLFSIFAGSAFAWNAQLLEKLSTTQAEAQAAFKAYTHLATSILDSYHSLPSSTTALAAISTLAHVITNCDGFPLKIHLIRMRCLLMARAMQIHRLDTAKSREERKHKGCNLIEIEVQRRVWWNMVAFDWLHAFSGGPQEGAYIHQPKHMNVDYPSNVDDEFITPTEVHSLPLSTPTTMSAFIERVKLSEICREVVDAMPSILLESQPEYHVILALDEKFQNYLDDLPVFLRLDRNSIRKSYAICSERPNIIWQRIGINFSVHTRICRLHMPYHLEGMTNQKYAYSHRICVQSAQTVLELRRLMDDAETAVKPTRSWTVTQHSFLAALILATDVSFNPNSPDAEARKAKVLAAYRTLEKSKEESSGLVEVIQRNMQTLMSTLHRQHSQRTNVSYAASEETVANGQSSGNSRDPITSMASIPVSADEWLQGYSLMSTEKVGDENVAQLWSDFLAAAPELGAPQWNSLLDNMDFCFDPSVS</sequence>
<evidence type="ECO:0000256" key="3">
    <source>
        <dbReference type="ARBA" id="ARBA00023015"/>
    </source>
</evidence>
<keyword evidence="4" id="KW-0238">DNA-binding</keyword>
<protein>
    <recommendedName>
        <fullName evidence="7">Zn(2)-C6 fungal-type domain-containing protein</fullName>
    </recommendedName>
</protein>
<dbReference type="Pfam" id="PF00172">
    <property type="entry name" value="Zn_clus"/>
    <property type="match status" value="1"/>
</dbReference>
<keyword evidence="2" id="KW-0479">Metal-binding</keyword>
<comment type="subcellular location">
    <subcellularLocation>
        <location evidence="1">Nucleus</location>
    </subcellularLocation>
</comment>
<dbReference type="AlphaFoldDB" id="A0A507QNW5"/>
<keyword evidence="6" id="KW-0539">Nucleus</keyword>
<comment type="caution">
    <text evidence="8">The sequence shown here is derived from an EMBL/GenBank/DDBJ whole genome shotgun (WGS) entry which is preliminary data.</text>
</comment>
<evidence type="ECO:0000256" key="5">
    <source>
        <dbReference type="ARBA" id="ARBA00023163"/>
    </source>
</evidence>
<dbReference type="PROSITE" id="PS00463">
    <property type="entry name" value="ZN2_CY6_FUNGAL_1"/>
    <property type="match status" value="1"/>
</dbReference>
<dbReference type="Proteomes" id="UP000319663">
    <property type="component" value="Unassembled WGS sequence"/>
</dbReference>
<dbReference type="PANTHER" id="PTHR31001:SF90">
    <property type="entry name" value="CENTROMERE DNA-BINDING PROTEIN COMPLEX CBF3 SUBUNIT B"/>
    <property type="match status" value="1"/>
</dbReference>
<gene>
    <name evidence="8" type="ORF">MPDQ_000820</name>
</gene>
<evidence type="ECO:0000256" key="1">
    <source>
        <dbReference type="ARBA" id="ARBA00004123"/>
    </source>
</evidence>
<evidence type="ECO:0000259" key="7">
    <source>
        <dbReference type="PROSITE" id="PS50048"/>
    </source>
</evidence>
<dbReference type="Gene3D" id="4.10.240.10">
    <property type="entry name" value="Zn(2)-C6 fungal-type DNA-binding domain"/>
    <property type="match status" value="1"/>
</dbReference>